<dbReference type="EMBL" id="LR796546">
    <property type="protein sequence ID" value="CAB4150664.1"/>
    <property type="molecule type" value="Genomic_DNA"/>
</dbReference>
<keyword evidence="1" id="KW-0472">Membrane</keyword>
<evidence type="ECO:0008006" key="4">
    <source>
        <dbReference type="Google" id="ProtNLM"/>
    </source>
</evidence>
<sequence length="57" mass="5869">MMQLLTGPIVRQLIQVAGAATATTGIINESDVATIVGAITSLANIAWVIYARVTAAK</sequence>
<keyword evidence="1" id="KW-1133">Transmembrane helix</keyword>
<proteinExistence type="predicted"/>
<organism evidence="3">
    <name type="scientific">uncultured Caudovirales phage</name>
    <dbReference type="NCBI Taxonomy" id="2100421"/>
    <lineage>
        <taxon>Viruses</taxon>
        <taxon>Duplodnaviria</taxon>
        <taxon>Heunggongvirae</taxon>
        <taxon>Uroviricota</taxon>
        <taxon>Caudoviricetes</taxon>
        <taxon>Peduoviridae</taxon>
        <taxon>Maltschvirus</taxon>
        <taxon>Maltschvirus maltsch</taxon>
    </lineage>
</organism>
<name>A0A6J5NXG4_9CAUD</name>
<dbReference type="EMBL" id="LR796744">
    <property type="protein sequence ID" value="CAB4163687.1"/>
    <property type="molecule type" value="Genomic_DNA"/>
</dbReference>
<gene>
    <name evidence="2" type="ORF">UFOVP568_54</name>
    <name evidence="3" type="ORF">UFOVP810_43</name>
</gene>
<evidence type="ECO:0000313" key="3">
    <source>
        <dbReference type="EMBL" id="CAB4163687.1"/>
    </source>
</evidence>
<reference evidence="3" key="1">
    <citation type="submission" date="2020-04" db="EMBL/GenBank/DDBJ databases">
        <authorList>
            <person name="Chiriac C."/>
            <person name="Salcher M."/>
            <person name="Ghai R."/>
            <person name="Kavagutti S V."/>
        </authorList>
    </citation>
    <scope>NUCLEOTIDE SEQUENCE</scope>
</reference>
<protein>
    <recommendedName>
        <fullName evidence="4">Holin</fullName>
    </recommendedName>
</protein>
<dbReference type="InterPro" id="IPR058159">
    <property type="entry name" value="Phage_holin_10"/>
</dbReference>
<dbReference type="Pfam" id="PF23987">
    <property type="entry name" value="Phage_holin_10"/>
    <property type="match status" value="1"/>
</dbReference>
<accession>A0A6J5NXG4</accession>
<keyword evidence="1" id="KW-0812">Transmembrane</keyword>
<evidence type="ECO:0000256" key="1">
    <source>
        <dbReference type="SAM" id="Phobius"/>
    </source>
</evidence>
<feature type="transmembrane region" description="Helical" evidence="1">
    <location>
        <begin position="32"/>
        <end position="51"/>
    </location>
</feature>
<evidence type="ECO:0000313" key="2">
    <source>
        <dbReference type="EMBL" id="CAB4150664.1"/>
    </source>
</evidence>